<dbReference type="Pfam" id="PF00561">
    <property type="entry name" value="Abhydrolase_1"/>
    <property type="match status" value="1"/>
</dbReference>
<gene>
    <name evidence="2" type="ORF">DCMF_10875</name>
</gene>
<dbReference type="InterPro" id="IPR050471">
    <property type="entry name" value="AB_hydrolase"/>
</dbReference>
<name>A0A3G1KRT9_FORW1</name>
<evidence type="ECO:0000259" key="1">
    <source>
        <dbReference type="Pfam" id="PF00561"/>
    </source>
</evidence>
<dbReference type="PANTHER" id="PTHR43433:SF5">
    <property type="entry name" value="AB HYDROLASE-1 DOMAIN-CONTAINING PROTEIN"/>
    <property type="match status" value="1"/>
</dbReference>
<keyword evidence="3" id="KW-1185">Reference proteome</keyword>
<dbReference type="KEGG" id="fwa:DCMF_10875"/>
<dbReference type="Proteomes" id="UP000323521">
    <property type="component" value="Chromosome"/>
</dbReference>
<evidence type="ECO:0000313" key="2">
    <source>
        <dbReference type="EMBL" id="ATW25203.1"/>
    </source>
</evidence>
<dbReference type="RefSeq" id="WP_148134460.1">
    <property type="nucleotide sequence ID" value="NZ_CP017634.1"/>
</dbReference>
<organism evidence="2 3">
    <name type="scientific">Formimonas warabiya</name>
    <dbReference type="NCBI Taxonomy" id="1761012"/>
    <lineage>
        <taxon>Bacteria</taxon>
        <taxon>Bacillati</taxon>
        <taxon>Bacillota</taxon>
        <taxon>Clostridia</taxon>
        <taxon>Eubacteriales</taxon>
        <taxon>Peptococcaceae</taxon>
        <taxon>Candidatus Formimonas</taxon>
    </lineage>
</organism>
<dbReference type="AlphaFoldDB" id="A0A3G1KRT9"/>
<protein>
    <recommendedName>
        <fullName evidence="1">AB hydrolase-1 domain-containing protein</fullName>
    </recommendedName>
</protein>
<dbReference type="PRINTS" id="PR00111">
    <property type="entry name" value="ABHYDROLASE"/>
</dbReference>
<feature type="domain" description="AB hydrolase-1" evidence="1">
    <location>
        <begin position="20"/>
        <end position="246"/>
    </location>
</feature>
<proteinExistence type="predicted"/>
<evidence type="ECO:0000313" key="3">
    <source>
        <dbReference type="Proteomes" id="UP000323521"/>
    </source>
</evidence>
<dbReference type="InterPro" id="IPR000073">
    <property type="entry name" value="AB_hydrolase_1"/>
</dbReference>
<dbReference type="InterPro" id="IPR029058">
    <property type="entry name" value="AB_hydrolase_fold"/>
</dbReference>
<reference evidence="2 3" key="1">
    <citation type="submission" date="2016-10" db="EMBL/GenBank/DDBJ databases">
        <title>Complete Genome Sequence of Peptococcaceae strain DCMF.</title>
        <authorList>
            <person name="Edwards R.J."/>
            <person name="Holland S.I."/>
            <person name="Deshpande N.P."/>
            <person name="Wong Y.K."/>
            <person name="Ertan H."/>
            <person name="Manefield M."/>
            <person name="Russell T.L."/>
            <person name="Lee M.J."/>
        </authorList>
    </citation>
    <scope>NUCLEOTIDE SEQUENCE [LARGE SCALE GENOMIC DNA]</scope>
    <source>
        <strain evidence="2 3">DCMF</strain>
    </source>
</reference>
<dbReference type="Gene3D" id="3.40.50.1820">
    <property type="entry name" value="alpha/beta hydrolase"/>
    <property type="match status" value="1"/>
</dbReference>
<dbReference type="OrthoDB" id="9775557at2"/>
<dbReference type="PANTHER" id="PTHR43433">
    <property type="entry name" value="HYDROLASE, ALPHA/BETA FOLD FAMILY PROTEIN"/>
    <property type="match status" value="1"/>
</dbReference>
<accession>A0A3G1KRT9</accession>
<dbReference type="EMBL" id="CP017634">
    <property type="protein sequence ID" value="ATW25203.1"/>
    <property type="molecule type" value="Genomic_DNA"/>
</dbReference>
<sequence length="265" mass="28964">MPFVDVNGIKINYEIYGSGPRLLFLHGIGADLKNPVGAANSPLPKHFAVLAYDPRGIGESGSSGEPYRIADLAEEAAGLAKALGWEHYHVFGASMGGMIAQELAIRYPSAVERLVLCVTNAGGANSAAPVVIDKLDQMSTLETLKLSDIRQDEAWAAANPEKVKHFEEQYQAKKRAMQADPVRAQGYANQMKAVLQHDTFDRLPRITCPTLVYGGLYDGSNPPEEIRRLAGQIPGARCEFAESGHGGWYFDPTVWEKIIGFYQEK</sequence>
<dbReference type="SUPFAM" id="SSF53474">
    <property type="entry name" value="alpha/beta-Hydrolases"/>
    <property type="match status" value="1"/>
</dbReference>